<organism evidence="5">
    <name type="scientific">Neodiprion lecontei</name>
    <name type="common">Redheaded pine sawfly</name>
    <dbReference type="NCBI Taxonomy" id="441921"/>
    <lineage>
        <taxon>Eukaryota</taxon>
        <taxon>Metazoa</taxon>
        <taxon>Ecdysozoa</taxon>
        <taxon>Arthropoda</taxon>
        <taxon>Hexapoda</taxon>
        <taxon>Insecta</taxon>
        <taxon>Pterygota</taxon>
        <taxon>Neoptera</taxon>
        <taxon>Endopterygota</taxon>
        <taxon>Hymenoptera</taxon>
        <taxon>Tenthredinoidea</taxon>
        <taxon>Diprionidae</taxon>
        <taxon>Diprioninae</taxon>
        <taxon>Neodiprion</taxon>
    </lineage>
</organism>
<reference evidence="5" key="1">
    <citation type="submission" date="2025-08" db="UniProtKB">
        <authorList>
            <consortium name="RefSeq"/>
        </authorList>
    </citation>
    <scope>IDENTIFICATION</scope>
    <source>
        <tissue evidence="5">Thorax and Abdomen</tissue>
    </source>
</reference>
<dbReference type="CDD" id="cd00037">
    <property type="entry name" value="CLECT"/>
    <property type="match status" value="1"/>
</dbReference>
<evidence type="ECO:0000256" key="2">
    <source>
        <dbReference type="SAM" id="SignalP"/>
    </source>
</evidence>
<keyword evidence="2" id="KW-0732">Signal</keyword>
<keyword evidence="4" id="KW-1185">Reference proteome</keyword>
<gene>
    <name evidence="5" type="primary">LOC107220137</name>
</gene>
<evidence type="ECO:0000259" key="3">
    <source>
        <dbReference type="PROSITE" id="PS50041"/>
    </source>
</evidence>
<feature type="region of interest" description="Disordered" evidence="1">
    <location>
        <begin position="182"/>
        <end position="288"/>
    </location>
</feature>
<dbReference type="AlphaFoldDB" id="A0A6J0BJV7"/>
<name>A0A6J0BJV7_NEOLC</name>
<dbReference type="PANTHER" id="PTHR45710:SF26">
    <property type="entry name" value="RH26557P"/>
    <property type="match status" value="1"/>
</dbReference>
<protein>
    <submittedName>
        <fullName evidence="5">Uncharacterized protein LOC107220137</fullName>
    </submittedName>
</protein>
<feature type="compositionally biased region" description="Basic and acidic residues" evidence="1">
    <location>
        <begin position="308"/>
        <end position="330"/>
    </location>
</feature>
<dbReference type="GeneID" id="107220137"/>
<dbReference type="Proteomes" id="UP000829291">
    <property type="component" value="Chromosome 1"/>
</dbReference>
<feature type="region of interest" description="Disordered" evidence="1">
    <location>
        <begin position="301"/>
        <end position="330"/>
    </location>
</feature>
<dbReference type="RefSeq" id="XP_015514088.2">
    <property type="nucleotide sequence ID" value="XM_015658602.2"/>
</dbReference>
<proteinExistence type="predicted"/>
<feature type="compositionally biased region" description="Polar residues" evidence="1">
    <location>
        <begin position="212"/>
        <end position="227"/>
    </location>
</feature>
<evidence type="ECO:0000256" key="1">
    <source>
        <dbReference type="SAM" id="MobiDB-lite"/>
    </source>
</evidence>
<feature type="domain" description="C-type lectin" evidence="3">
    <location>
        <begin position="57"/>
        <end position="178"/>
    </location>
</feature>
<dbReference type="InterPro" id="IPR016187">
    <property type="entry name" value="CTDL_fold"/>
</dbReference>
<feature type="compositionally biased region" description="Basic residues" evidence="1">
    <location>
        <begin position="182"/>
        <end position="211"/>
    </location>
</feature>
<dbReference type="InterPro" id="IPR050828">
    <property type="entry name" value="C-type_lectin/matrix_domain"/>
</dbReference>
<dbReference type="InterPro" id="IPR001304">
    <property type="entry name" value="C-type_lectin-like"/>
</dbReference>
<dbReference type="OrthoDB" id="6133475at2759"/>
<dbReference type="KEGG" id="nlo:107220137"/>
<dbReference type="PANTHER" id="PTHR45710">
    <property type="entry name" value="C-TYPE LECTIN DOMAIN-CONTAINING PROTEIN 180"/>
    <property type="match status" value="1"/>
</dbReference>
<dbReference type="Gene3D" id="3.10.100.10">
    <property type="entry name" value="Mannose-Binding Protein A, subunit A"/>
    <property type="match status" value="1"/>
</dbReference>
<dbReference type="InterPro" id="IPR016186">
    <property type="entry name" value="C-type_lectin-like/link_sf"/>
</dbReference>
<dbReference type="SMART" id="SM00034">
    <property type="entry name" value="CLECT"/>
    <property type="match status" value="1"/>
</dbReference>
<dbReference type="PROSITE" id="PS50041">
    <property type="entry name" value="C_TYPE_LECTIN_2"/>
    <property type="match status" value="1"/>
</dbReference>
<sequence length="352" mass="40772">MWKTVIAILCAIGTVLAQYSPQSVQVPEIPTFRNRTTNSRSKLMMRRYECPEGFVRLKRDCFYFSAGLANWQEAHFHCRDRHSTLATLTRKGMNKKLRNYLMLPHLRPFERWIGAKFNWPEMKWTWGVTGEAISYNGFGNLKFKNQDTYKWHCAVINPRRNYRWSPRECIKEMPYICHTRVGRIGKGRKRPPGHAGRQRKHRGGKERKQRIRPQSNGNETLAENSIEGNEVLITERRRPGRTPKRSYPMSGNGMKTEVETPSRTRWAPGAEASDRLYPIQPKGNKEPEQWVSAPVKAAILAKNSLDSPSKETSTESPLRPESKPKDLAAEPKETFIQFPLSNFFDEEVLLKN</sequence>
<feature type="chain" id="PRO_5046961587" evidence="2">
    <location>
        <begin position="18"/>
        <end position="352"/>
    </location>
</feature>
<evidence type="ECO:0000313" key="4">
    <source>
        <dbReference type="Proteomes" id="UP000829291"/>
    </source>
</evidence>
<dbReference type="SUPFAM" id="SSF56436">
    <property type="entry name" value="C-type lectin-like"/>
    <property type="match status" value="1"/>
</dbReference>
<evidence type="ECO:0000313" key="5">
    <source>
        <dbReference type="RefSeq" id="XP_015514088.2"/>
    </source>
</evidence>
<dbReference type="Pfam" id="PF00059">
    <property type="entry name" value="Lectin_C"/>
    <property type="match status" value="1"/>
</dbReference>
<accession>A0A6J0BJV7</accession>
<feature type="signal peptide" evidence="2">
    <location>
        <begin position="1"/>
        <end position="17"/>
    </location>
</feature>
<dbReference type="InParanoid" id="A0A6J0BJV7"/>